<protein>
    <submittedName>
        <fullName evidence="4">F-box/LRR-repeat protein</fullName>
    </submittedName>
</protein>
<feature type="region of interest" description="Disordered" evidence="1">
    <location>
        <begin position="546"/>
        <end position="591"/>
    </location>
</feature>
<keyword evidence="5" id="KW-1185">Reference proteome</keyword>
<dbReference type="GO" id="GO:0032436">
    <property type="term" value="P:positive regulation of proteasomal ubiquitin-dependent protein catabolic process"/>
    <property type="evidence" value="ECO:0007669"/>
    <property type="project" value="TreeGrafter"/>
</dbReference>
<accession>A0AAE1YU84</accession>
<dbReference type="InterPro" id="IPR001810">
    <property type="entry name" value="F-box_dom"/>
</dbReference>
<evidence type="ECO:0000259" key="3">
    <source>
        <dbReference type="SMART" id="SM01204"/>
    </source>
</evidence>
<name>A0AAE1YU84_9LAMI</name>
<dbReference type="SMART" id="SM00256">
    <property type="entry name" value="FBOX"/>
    <property type="match status" value="1"/>
</dbReference>
<dbReference type="Gene3D" id="1.20.1280.50">
    <property type="match status" value="1"/>
</dbReference>
<feature type="compositionally biased region" description="Basic and acidic residues" evidence="1">
    <location>
        <begin position="555"/>
        <end position="566"/>
    </location>
</feature>
<dbReference type="SUPFAM" id="SSF81383">
    <property type="entry name" value="F-box domain"/>
    <property type="match status" value="1"/>
</dbReference>
<evidence type="ECO:0000259" key="2">
    <source>
        <dbReference type="SMART" id="SM00256"/>
    </source>
</evidence>
<dbReference type="EMBL" id="JACGWO010000001">
    <property type="protein sequence ID" value="KAK4436860.1"/>
    <property type="molecule type" value="Genomic_DNA"/>
</dbReference>
<dbReference type="SMART" id="SM01204">
    <property type="entry name" value="FIST_C"/>
    <property type="match status" value="1"/>
</dbReference>
<evidence type="ECO:0000313" key="5">
    <source>
        <dbReference type="Proteomes" id="UP001293254"/>
    </source>
</evidence>
<proteinExistence type="predicted"/>
<reference evidence="4" key="1">
    <citation type="submission" date="2020-06" db="EMBL/GenBank/DDBJ databases">
        <authorList>
            <person name="Li T."/>
            <person name="Hu X."/>
            <person name="Zhang T."/>
            <person name="Song X."/>
            <person name="Zhang H."/>
            <person name="Dai N."/>
            <person name="Sheng W."/>
            <person name="Hou X."/>
            <person name="Wei L."/>
        </authorList>
    </citation>
    <scope>NUCLEOTIDE SEQUENCE</scope>
    <source>
        <strain evidence="4">3651</strain>
        <tissue evidence="4">Leaf</tissue>
    </source>
</reference>
<dbReference type="AlphaFoldDB" id="A0AAE1YU84"/>
<dbReference type="InterPro" id="IPR019494">
    <property type="entry name" value="FIST_C"/>
</dbReference>
<comment type="caution">
    <text evidence="4">The sequence shown here is derived from an EMBL/GenBank/DDBJ whole genome shotgun (WGS) entry which is preliminary data.</text>
</comment>
<dbReference type="GO" id="GO:0000209">
    <property type="term" value="P:protein polyubiquitination"/>
    <property type="evidence" value="ECO:0007669"/>
    <property type="project" value="TreeGrafter"/>
</dbReference>
<dbReference type="Pfam" id="PF00646">
    <property type="entry name" value="F-box"/>
    <property type="match status" value="1"/>
</dbReference>
<evidence type="ECO:0000256" key="1">
    <source>
        <dbReference type="SAM" id="MobiDB-lite"/>
    </source>
</evidence>
<evidence type="ECO:0000313" key="4">
    <source>
        <dbReference type="EMBL" id="KAK4436860.1"/>
    </source>
</evidence>
<dbReference type="PANTHER" id="PTHR14939:SF5">
    <property type="entry name" value="F-BOX ONLY PROTEIN 22"/>
    <property type="match status" value="1"/>
</dbReference>
<dbReference type="InterPro" id="IPR036047">
    <property type="entry name" value="F-box-like_dom_sf"/>
</dbReference>
<reference evidence="4" key="2">
    <citation type="journal article" date="2024" name="Plant">
        <title>Genomic evolution and insights into agronomic trait innovations of Sesamum species.</title>
        <authorList>
            <person name="Miao H."/>
            <person name="Wang L."/>
            <person name="Qu L."/>
            <person name="Liu H."/>
            <person name="Sun Y."/>
            <person name="Le M."/>
            <person name="Wang Q."/>
            <person name="Wei S."/>
            <person name="Zheng Y."/>
            <person name="Lin W."/>
            <person name="Duan Y."/>
            <person name="Cao H."/>
            <person name="Xiong S."/>
            <person name="Wang X."/>
            <person name="Wei L."/>
            <person name="Li C."/>
            <person name="Ma Q."/>
            <person name="Ju M."/>
            <person name="Zhao R."/>
            <person name="Li G."/>
            <person name="Mu C."/>
            <person name="Tian Q."/>
            <person name="Mei H."/>
            <person name="Zhang T."/>
            <person name="Gao T."/>
            <person name="Zhang H."/>
        </authorList>
    </citation>
    <scope>NUCLEOTIDE SEQUENCE</scope>
    <source>
        <strain evidence="4">3651</strain>
    </source>
</reference>
<feature type="domain" description="F-box" evidence="2">
    <location>
        <begin position="33"/>
        <end position="73"/>
    </location>
</feature>
<sequence>MEEESIRSLKRMAKAKEKTQTGSHGVTSGIDDLGDDLMQNILSRLPALSFASAACVSRSWNSLCNSLLSSPRLSSAVSFNPSLENAVIEVFEKVFSEPIRPHFALASIGPSFSLQAALYLIDKKLGSRIPVIVNVSEGVIGRNVQTDQFVEVQWEVTTEEEHLGAVSQVENVNRGIILTVGFLPGLKAHIIPLFSQDKGPGSLLLDEFVMDIRESASAVSDSTSPAGIILFADRETDIKPVLQTIEYAFSEDTFIVGDGGSQFLYQSYSGNNTTWQTDSTCAAVGLLFARDRNKPGIGEIQFHVMLSTGISPLGNMYKAVSVKSNENSTWLTASRETVREHLDGQAILEDIYEELGDRIQYPAFYIGVTKRRRRSVGKEKARWMQFHEFHEVLGGDEEYLFVNSVGIKTRDPFRFYISDSRAALSSCNRVSDMLKDLKLDCDSINNHASPSVAHCDKRKVFGGIVFSCCGRGDSFFGHPGIDSSPFLKNFPGVTLGGTYCAGEIGRGKLNLYDQDIEEGGSVICSQHVYSAVYLVMRGNLSPFGCTGAKRGRPAPGEHREERETGRRKSQGRPGHLTEMGRLFPILEGPME</sequence>
<dbReference type="Proteomes" id="UP001293254">
    <property type="component" value="Unassembled WGS sequence"/>
</dbReference>
<gene>
    <name evidence="4" type="ORF">Salat_0019900</name>
</gene>
<organism evidence="4 5">
    <name type="scientific">Sesamum alatum</name>
    <dbReference type="NCBI Taxonomy" id="300844"/>
    <lineage>
        <taxon>Eukaryota</taxon>
        <taxon>Viridiplantae</taxon>
        <taxon>Streptophyta</taxon>
        <taxon>Embryophyta</taxon>
        <taxon>Tracheophyta</taxon>
        <taxon>Spermatophyta</taxon>
        <taxon>Magnoliopsida</taxon>
        <taxon>eudicotyledons</taxon>
        <taxon>Gunneridae</taxon>
        <taxon>Pentapetalae</taxon>
        <taxon>asterids</taxon>
        <taxon>lamiids</taxon>
        <taxon>Lamiales</taxon>
        <taxon>Pedaliaceae</taxon>
        <taxon>Sesamum</taxon>
    </lineage>
</organism>
<feature type="domain" description="FIST C-domain" evidence="3">
    <location>
        <begin position="347"/>
        <end position="507"/>
    </location>
</feature>
<dbReference type="PANTHER" id="PTHR14939">
    <property type="entry name" value="F-BOX ONLY PROTEIN 22"/>
    <property type="match status" value="1"/>
</dbReference>
<feature type="region of interest" description="Disordered" evidence="1">
    <location>
        <begin position="1"/>
        <end position="27"/>
    </location>
</feature>